<keyword evidence="4 5" id="KW-0472">Membrane</keyword>
<reference evidence="7 8" key="1">
    <citation type="journal article" date="2008" name="J. Bacteriol.">
        <title>'Candidatus Cloacamonas acidaminovorans': genome sequence reconstruction provides a first glimpse of a new bacterial division.</title>
        <authorList>
            <person name="Pelletier E."/>
            <person name="Kreimeyer A."/>
            <person name="Bocs S."/>
            <person name="Rouy Z."/>
            <person name="Gyapay G."/>
            <person name="Chouari R."/>
            <person name="Riviere D."/>
            <person name="Ganesan A."/>
            <person name="Daegelen P."/>
            <person name="Sghir A."/>
            <person name="Cohen G.N."/>
            <person name="Medigue C."/>
            <person name="Weissenbach J."/>
            <person name="Le Paslier D."/>
        </authorList>
    </citation>
    <scope>NUCLEOTIDE SEQUENCE [LARGE SCALE GENOMIC DNA]</scope>
    <source>
        <strain evidence="8">Evry</strain>
    </source>
</reference>
<evidence type="ECO:0000259" key="6">
    <source>
        <dbReference type="Pfam" id="PF14378"/>
    </source>
</evidence>
<dbReference type="InterPro" id="IPR026841">
    <property type="entry name" value="Aur1/Ipt1"/>
</dbReference>
<evidence type="ECO:0000256" key="2">
    <source>
        <dbReference type="ARBA" id="ARBA00022692"/>
    </source>
</evidence>
<organism evidence="7 8">
    <name type="scientific">Cloacimonas acidaminovorans (strain Evry)</name>
    <dbReference type="NCBI Taxonomy" id="459349"/>
    <lineage>
        <taxon>Bacteria</taxon>
        <taxon>Pseudomonadati</taxon>
        <taxon>Candidatus Cloacimonadota</taxon>
        <taxon>Candidatus Cloacimonadia</taxon>
        <taxon>Candidatus Cloacimonadales</taxon>
        <taxon>Candidatus Cloacimonadaceae</taxon>
        <taxon>Candidatus Cloacimonas</taxon>
    </lineage>
</organism>
<gene>
    <name evidence="7" type="ordered locus">CLOAM0160</name>
</gene>
<feature type="transmembrane region" description="Helical" evidence="5">
    <location>
        <begin position="232"/>
        <end position="251"/>
    </location>
</feature>
<dbReference type="OrthoDB" id="9775789at2"/>
<dbReference type="Pfam" id="PF14378">
    <property type="entry name" value="PAP2_3"/>
    <property type="match status" value="1"/>
</dbReference>
<evidence type="ECO:0000256" key="3">
    <source>
        <dbReference type="ARBA" id="ARBA00022989"/>
    </source>
</evidence>
<sequence>MTDSSITANRKTSFFLSAIDLITLIFCGWILLYMCFGITRSPEVIKHIPVYLAIFVGVLFLAWLQKQPGWSYDPQNPSKRYQILSFFRGLYPVLLFGYFYTSGHAFNRIIFRDWLDPFFMGIDQFIFGYLPSLVWGKLYSHWAIQELFHFAYFCYYPMIAGIPIYLYFTQKDAFREVIFNLTFVFYCCYTIYSVLPVIGGRFLPEAMALTKTYRGGPFTHIMVFIYRTSNHLGGAFPSSHIAIAIVLTISALKYIRPLGYICTVITFFLSLATVYCHYHWFIDAVFGILTGIAGYYLANWTYYYLGEKGFN</sequence>
<dbReference type="eggNOG" id="COG0671">
    <property type="taxonomic scope" value="Bacteria"/>
</dbReference>
<dbReference type="AlphaFoldDB" id="B0VF18"/>
<dbReference type="SUPFAM" id="SSF48317">
    <property type="entry name" value="Acid phosphatase/Vanadium-dependent haloperoxidase"/>
    <property type="match status" value="1"/>
</dbReference>
<dbReference type="HOGENOM" id="CLU_893409_0_0_0"/>
<dbReference type="PANTHER" id="PTHR31310:SF7">
    <property type="entry name" value="PA-PHOSPHATASE RELATED-FAMILY PROTEIN DDB_G0268928"/>
    <property type="match status" value="1"/>
</dbReference>
<evidence type="ECO:0000256" key="1">
    <source>
        <dbReference type="ARBA" id="ARBA00004141"/>
    </source>
</evidence>
<feature type="transmembrane region" description="Helical" evidence="5">
    <location>
        <begin position="14"/>
        <end position="36"/>
    </location>
</feature>
<keyword evidence="8" id="KW-1185">Reference proteome</keyword>
<dbReference type="KEGG" id="caci:CLOAM0160"/>
<comment type="subcellular location">
    <subcellularLocation>
        <location evidence="1">Membrane</location>
        <topology evidence="1">Multi-pass membrane protein</topology>
    </subcellularLocation>
</comment>
<feature type="transmembrane region" description="Helical" evidence="5">
    <location>
        <begin position="48"/>
        <end position="65"/>
    </location>
</feature>
<feature type="transmembrane region" description="Helical" evidence="5">
    <location>
        <begin position="286"/>
        <end position="305"/>
    </location>
</feature>
<evidence type="ECO:0000313" key="8">
    <source>
        <dbReference type="Proteomes" id="UP000002019"/>
    </source>
</evidence>
<keyword evidence="2 5" id="KW-0812">Transmembrane</keyword>
<evidence type="ECO:0000256" key="5">
    <source>
        <dbReference type="SAM" id="Phobius"/>
    </source>
</evidence>
<dbReference type="GO" id="GO:0016020">
    <property type="term" value="C:membrane"/>
    <property type="evidence" value="ECO:0007669"/>
    <property type="project" value="UniProtKB-SubCell"/>
</dbReference>
<name>B0VF18_CLOAI</name>
<evidence type="ECO:0000256" key="4">
    <source>
        <dbReference type="ARBA" id="ARBA00023136"/>
    </source>
</evidence>
<dbReference type="InterPro" id="IPR052185">
    <property type="entry name" value="IPC_Synthase-Related"/>
</dbReference>
<dbReference type="Proteomes" id="UP000002019">
    <property type="component" value="Chromosome"/>
</dbReference>
<feature type="transmembrane region" description="Helical" evidence="5">
    <location>
        <begin position="258"/>
        <end position="280"/>
    </location>
</feature>
<dbReference type="EMBL" id="CU466930">
    <property type="protein sequence ID" value="CAO80070.1"/>
    <property type="molecule type" value="Genomic_DNA"/>
</dbReference>
<feature type="transmembrane region" description="Helical" evidence="5">
    <location>
        <begin position="147"/>
        <end position="168"/>
    </location>
</feature>
<evidence type="ECO:0000313" key="7">
    <source>
        <dbReference type="EMBL" id="CAO80070.1"/>
    </source>
</evidence>
<dbReference type="InterPro" id="IPR036938">
    <property type="entry name" value="PAP2/HPO_sf"/>
</dbReference>
<feature type="transmembrane region" description="Helical" evidence="5">
    <location>
        <begin position="85"/>
        <end position="106"/>
    </location>
</feature>
<proteinExistence type="predicted"/>
<dbReference type="STRING" id="459349.CLOAM0160"/>
<protein>
    <recommendedName>
        <fullName evidence="6">Inositolphosphotransferase Aur1/Ipt1 domain-containing protein</fullName>
    </recommendedName>
</protein>
<feature type="transmembrane region" description="Helical" evidence="5">
    <location>
        <begin position="177"/>
        <end position="198"/>
    </location>
</feature>
<dbReference type="RefSeq" id="WP_015423931.1">
    <property type="nucleotide sequence ID" value="NC_020449.1"/>
</dbReference>
<accession>B0VF18</accession>
<dbReference type="PANTHER" id="PTHR31310">
    <property type="match status" value="1"/>
</dbReference>
<feature type="domain" description="Inositolphosphotransferase Aur1/Ipt1" evidence="6">
    <location>
        <begin position="136"/>
        <end position="297"/>
    </location>
</feature>
<keyword evidence="3 5" id="KW-1133">Transmembrane helix</keyword>